<feature type="domain" description="Major facilitator superfamily (MFS) profile" evidence="8">
    <location>
        <begin position="1"/>
        <end position="421"/>
    </location>
</feature>
<evidence type="ECO:0000313" key="9">
    <source>
        <dbReference type="EMBL" id="CAH0418110.1"/>
    </source>
</evidence>
<sequence length="434" mass="46932">MQLLTEHQIKRFVKRQIAIAVTSDFLSVTAGSIFSFAIGLHVLKDTNSILAFGSLQMVGPVMALLFSSLIGQIADTYSHKHIIISAELINLVMYGVYIVLVNQFPRHLYLWTILIVIWTNVSSRISGVAYQASVVSLVPTKDVQRLSGLEQASVSLAGIIAPVLGGILYAVVSFHMLVLIILIESLVVLSATMALNFHAFQQVPSKVAVVEEPSNQKSIRYWQFIRQALTQYPGLKFLTIFSPIVNFILSGLELLLSVLIIKDLHLSATALGLSSAGIGIGSLIGGLLVARHSNFKAPIKLTSLMGLACCIPLISIGSASIVIRQATVLLTTVVLMNVIFGIVIMFANVPLTAYLVQSIPQNAQGRVFSAISGITQVFSPLGILIYTGLLNAIPASQLLIMAGSLMLIATILLWLTIGRSQNQQVIQKIHELNL</sequence>
<feature type="transmembrane region" description="Helical" evidence="7">
    <location>
        <begin position="237"/>
        <end position="261"/>
    </location>
</feature>
<dbReference type="Pfam" id="PF07690">
    <property type="entry name" value="MFS_1"/>
    <property type="match status" value="1"/>
</dbReference>
<keyword evidence="2" id="KW-0813">Transport</keyword>
<comment type="caution">
    <text evidence="9">The sequence shown here is derived from an EMBL/GenBank/DDBJ whole genome shotgun (WGS) entry which is preliminary data.</text>
</comment>
<evidence type="ECO:0000256" key="4">
    <source>
        <dbReference type="ARBA" id="ARBA00022692"/>
    </source>
</evidence>
<dbReference type="SUPFAM" id="SSF103473">
    <property type="entry name" value="MFS general substrate transporter"/>
    <property type="match status" value="1"/>
</dbReference>
<name>A0ABM8Z9U5_9LACO</name>
<feature type="transmembrane region" description="Helical" evidence="7">
    <location>
        <begin position="82"/>
        <end position="102"/>
    </location>
</feature>
<dbReference type="PANTHER" id="PTHR23513">
    <property type="entry name" value="INTEGRAL MEMBRANE EFFLUX PROTEIN-RELATED"/>
    <property type="match status" value="1"/>
</dbReference>
<feature type="transmembrane region" description="Helical" evidence="7">
    <location>
        <begin position="177"/>
        <end position="197"/>
    </location>
</feature>
<dbReference type="InterPro" id="IPR020846">
    <property type="entry name" value="MFS_dom"/>
</dbReference>
<accession>A0ABM8Z9U5</accession>
<evidence type="ECO:0000256" key="5">
    <source>
        <dbReference type="ARBA" id="ARBA00022989"/>
    </source>
</evidence>
<keyword evidence="6 7" id="KW-0472">Membrane</keyword>
<dbReference type="InterPro" id="IPR011701">
    <property type="entry name" value="MFS"/>
</dbReference>
<evidence type="ECO:0000259" key="8">
    <source>
        <dbReference type="PROSITE" id="PS50850"/>
    </source>
</evidence>
<evidence type="ECO:0000256" key="2">
    <source>
        <dbReference type="ARBA" id="ARBA00022448"/>
    </source>
</evidence>
<proteinExistence type="predicted"/>
<feature type="transmembrane region" description="Helical" evidence="7">
    <location>
        <begin position="367"/>
        <end position="389"/>
    </location>
</feature>
<evidence type="ECO:0000256" key="6">
    <source>
        <dbReference type="ARBA" id="ARBA00023136"/>
    </source>
</evidence>
<feature type="transmembrane region" description="Helical" evidence="7">
    <location>
        <begin position="21"/>
        <end position="43"/>
    </location>
</feature>
<feature type="transmembrane region" description="Helical" evidence="7">
    <location>
        <begin position="329"/>
        <end position="355"/>
    </location>
</feature>
<evidence type="ECO:0000256" key="7">
    <source>
        <dbReference type="SAM" id="Phobius"/>
    </source>
</evidence>
<dbReference type="Proteomes" id="UP000789719">
    <property type="component" value="Unassembled WGS sequence"/>
</dbReference>
<reference evidence="9 10" key="1">
    <citation type="submission" date="2021-11" db="EMBL/GenBank/DDBJ databases">
        <authorList>
            <person name="Depoorter E."/>
        </authorList>
    </citation>
    <scope>NUCLEOTIDE SEQUENCE [LARGE SCALE GENOMIC DNA]</scope>
    <source>
        <strain evidence="9 10">LMG 24286</strain>
    </source>
</reference>
<evidence type="ECO:0000313" key="10">
    <source>
        <dbReference type="Proteomes" id="UP000789719"/>
    </source>
</evidence>
<evidence type="ECO:0000256" key="1">
    <source>
        <dbReference type="ARBA" id="ARBA00004651"/>
    </source>
</evidence>
<feature type="transmembrane region" description="Helical" evidence="7">
    <location>
        <begin position="267"/>
        <end position="289"/>
    </location>
</feature>
<feature type="transmembrane region" description="Helical" evidence="7">
    <location>
        <begin position="395"/>
        <end position="417"/>
    </location>
</feature>
<feature type="transmembrane region" description="Helical" evidence="7">
    <location>
        <begin position="151"/>
        <end position="171"/>
    </location>
</feature>
<feature type="transmembrane region" description="Helical" evidence="7">
    <location>
        <begin position="301"/>
        <end position="323"/>
    </location>
</feature>
<dbReference type="CDD" id="cd06173">
    <property type="entry name" value="MFS_MefA_like"/>
    <property type="match status" value="1"/>
</dbReference>
<gene>
    <name evidence="9" type="ORF">WGH24286_00526</name>
</gene>
<organism evidence="9 10">
    <name type="scientific">Periweissella ghanensis</name>
    <dbReference type="NCBI Taxonomy" id="467997"/>
    <lineage>
        <taxon>Bacteria</taxon>
        <taxon>Bacillati</taxon>
        <taxon>Bacillota</taxon>
        <taxon>Bacilli</taxon>
        <taxon>Lactobacillales</taxon>
        <taxon>Lactobacillaceae</taxon>
        <taxon>Periweissella</taxon>
    </lineage>
</organism>
<keyword evidence="3" id="KW-1003">Cell membrane</keyword>
<keyword evidence="5 7" id="KW-1133">Transmembrane helix</keyword>
<comment type="subcellular location">
    <subcellularLocation>
        <location evidence="1">Cell membrane</location>
        <topology evidence="1">Multi-pass membrane protein</topology>
    </subcellularLocation>
</comment>
<keyword evidence="4 7" id="KW-0812">Transmembrane</keyword>
<evidence type="ECO:0000256" key="3">
    <source>
        <dbReference type="ARBA" id="ARBA00022475"/>
    </source>
</evidence>
<dbReference type="InterPro" id="IPR036259">
    <property type="entry name" value="MFS_trans_sf"/>
</dbReference>
<feature type="transmembrane region" description="Helical" evidence="7">
    <location>
        <begin position="49"/>
        <end position="70"/>
    </location>
</feature>
<feature type="transmembrane region" description="Helical" evidence="7">
    <location>
        <begin position="108"/>
        <end position="130"/>
    </location>
</feature>
<dbReference type="EMBL" id="CAKKNT010000004">
    <property type="protein sequence ID" value="CAH0418110.1"/>
    <property type="molecule type" value="Genomic_DNA"/>
</dbReference>
<dbReference type="Gene3D" id="1.20.1250.20">
    <property type="entry name" value="MFS general substrate transporter like domains"/>
    <property type="match status" value="1"/>
</dbReference>
<protein>
    <recommendedName>
        <fullName evidence="8">Major facilitator superfamily (MFS) profile domain-containing protein</fullName>
    </recommendedName>
</protein>
<dbReference type="PROSITE" id="PS50850">
    <property type="entry name" value="MFS"/>
    <property type="match status" value="1"/>
</dbReference>
<dbReference type="PANTHER" id="PTHR23513:SF6">
    <property type="entry name" value="MAJOR FACILITATOR SUPERFAMILY ASSOCIATED DOMAIN-CONTAINING PROTEIN"/>
    <property type="match status" value="1"/>
</dbReference>
<keyword evidence="10" id="KW-1185">Reference proteome</keyword>
<dbReference type="RefSeq" id="WP_230098215.1">
    <property type="nucleotide sequence ID" value="NZ_CAKKNT010000004.1"/>
</dbReference>